<keyword evidence="11" id="KW-0482">Metalloprotease</keyword>
<sequence>MAGPRAAPVPRRPGQAAAGPVSAAPMHRFLGADGARDPYTPFVGCCAATVEHYDLDLDYDVEDNGLEARATLSCRALHDTDRIELDLTELAVTDVRFGTGGLGGLLGGRRVRADHRGSRLVLTLPRVVAAGEAFTLTVAYEGYPESLDGPWGEIGWAELDDGVLVAGQPTGSSTWFPCVDHPSHKATYRVAVHADADYEVVVHGELESVVERDGERHWVYTSRVPLPPYLATVQIGPYERHELSGSRVPQYLVCSRKRRKKAEKTFAEQGRMIEVFNDWFGPYPFPSYTVVVVDESLEDPFECYACSVFGKNQLGTDWEEQRLVAHELAHQWFGNSLVLSAWQDIWLNEGFASYAEWIWSEASGDRPARWHAEKAHRTLTKMRQDLVIGDPGQVRLFDDVVYVRGALTVHAIRETVGEDAFRALLRGWATANRDGWVSTAGFREHLRGFVPRDRWAEVDGLLDAWLLRRELPALP</sequence>
<keyword evidence="10 15" id="KW-0862">Zinc</keyword>
<dbReference type="Pfam" id="PF17900">
    <property type="entry name" value="Peptidase_M1_N"/>
    <property type="match status" value="1"/>
</dbReference>
<feature type="domain" description="Peptidase M1 membrane alanine aminopeptidase" evidence="17">
    <location>
        <begin position="269"/>
        <end position="448"/>
    </location>
</feature>
<evidence type="ECO:0000256" key="1">
    <source>
        <dbReference type="ARBA" id="ARBA00000098"/>
    </source>
</evidence>
<dbReference type="Gene3D" id="2.60.40.1730">
    <property type="entry name" value="tricorn interacting facor f3 domain"/>
    <property type="match status" value="1"/>
</dbReference>
<comment type="caution">
    <text evidence="19">The sequence shown here is derived from an EMBL/GenBank/DDBJ whole genome shotgun (WGS) entry which is preliminary data.</text>
</comment>
<dbReference type="CDD" id="cd09603">
    <property type="entry name" value="M1_APN_like"/>
    <property type="match status" value="1"/>
</dbReference>
<evidence type="ECO:0000256" key="14">
    <source>
        <dbReference type="PIRSR" id="PIRSR634015-1"/>
    </source>
</evidence>
<dbReference type="InterPro" id="IPR034015">
    <property type="entry name" value="M1_LTA4H"/>
</dbReference>
<evidence type="ECO:0000256" key="2">
    <source>
        <dbReference type="ARBA" id="ARBA00004496"/>
    </source>
</evidence>
<feature type="active site" description="Proton donor" evidence="14">
    <location>
        <position position="402"/>
    </location>
</feature>
<evidence type="ECO:0000256" key="6">
    <source>
        <dbReference type="ARBA" id="ARBA00022490"/>
    </source>
</evidence>
<dbReference type="Proteomes" id="UP000295163">
    <property type="component" value="Unassembled WGS sequence"/>
</dbReference>
<dbReference type="EC" id="3.4.11.2" evidence="4"/>
<dbReference type="InterPro" id="IPR027268">
    <property type="entry name" value="Peptidase_M4/M1_CTD_sf"/>
</dbReference>
<keyword evidence="6" id="KW-0963">Cytoplasm</keyword>
<evidence type="ECO:0000256" key="11">
    <source>
        <dbReference type="ARBA" id="ARBA00023049"/>
    </source>
</evidence>
<evidence type="ECO:0000256" key="10">
    <source>
        <dbReference type="ARBA" id="ARBA00022833"/>
    </source>
</evidence>
<feature type="binding site" evidence="15">
    <location>
        <position position="326"/>
    </location>
    <ligand>
        <name>Zn(2+)</name>
        <dbReference type="ChEBI" id="CHEBI:29105"/>
        <note>catalytic</note>
    </ligand>
</feature>
<dbReference type="AlphaFoldDB" id="A0A4R5YBV4"/>
<feature type="active site" description="Proton acceptor" evidence="14">
    <location>
        <position position="327"/>
    </location>
</feature>
<evidence type="ECO:0000256" key="8">
    <source>
        <dbReference type="ARBA" id="ARBA00022723"/>
    </source>
</evidence>
<dbReference type="EMBL" id="SMZT01000004">
    <property type="protein sequence ID" value="TDL42292.1"/>
    <property type="molecule type" value="Genomic_DNA"/>
</dbReference>
<feature type="binding site" evidence="15">
    <location>
        <position position="330"/>
    </location>
    <ligand>
        <name>Zn(2+)</name>
        <dbReference type="ChEBI" id="CHEBI:29105"/>
        <note>catalytic</note>
    </ligand>
</feature>
<comment type="cofactor">
    <cofactor evidence="15">
        <name>Zn(2+)</name>
        <dbReference type="ChEBI" id="CHEBI:29105"/>
    </cofactor>
    <text evidence="15">Binds 1 zinc ion per subunit.</text>
</comment>
<evidence type="ECO:0000256" key="13">
    <source>
        <dbReference type="ARBA" id="ARBA00031533"/>
    </source>
</evidence>
<organism evidence="19 20">
    <name type="scientific">Kocuria rosea</name>
    <name type="common">Deinococcus erythromyxa</name>
    <name type="synonym">Micrococcus rubens</name>
    <dbReference type="NCBI Taxonomy" id="1275"/>
    <lineage>
        <taxon>Bacteria</taxon>
        <taxon>Bacillati</taxon>
        <taxon>Actinomycetota</taxon>
        <taxon>Actinomycetes</taxon>
        <taxon>Micrococcales</taxon>
        <taxon>Micrococcaceae</taxon>
        <taxon>Kocuria</taxon>
    </lineage>
</organism>
<dbReference type="InterPro" id="IPR045357">
    <property type="entry name" value="Aminopeptidase_N-like_N"/>
</dbReference>
<gene>
    <name evidence="19" type="ORF">E2R59_09975</name>
</gene>
<dbReference type="Gene3D" id="1.10.390.10">
    <property type="entry name" value="Neutral Protease Domain 2"/>
    <property type="match status" value="1"/>
</dbReference>
<dbReference type="SUPFAM" id="SSF55486">
    <property type="entry name" value="Metalloproteases ('zincins'), catalytic domain"/>
    <property type="match status" value="1"/>
</dbReference>
<dbReference type="GO" id="GO:0005737">
    <property type="term" value="C:cytoplasm"/>
    <property type="evidence" value="ECO:0007669"/>
    <property type="project" value="UniProtKB-SubCell"/>
</dbReference>
<evidence type="ECO:0000256" key="5">
    <source>
        <dbReference type="ARBA" id="ARBA00015611"/>
    </source>
</evidence>
<dbReference type="PANTHER" id="PTHR45726">
    <property type="entry name" value="LEUKOTRIENE A-4 HYDROLASE"/>
    <property type="match status" value="1"/>
</dbReference>
<dbReference type="PRINTS" id="PR00756">
    <property type="entry name" value="ALADIPTASE"/>
</dbReference>
<keyword evidence="9" id="KW-0378">Hydrolase</keyword>
<evidence type="ECO:0000259" key="18">
    <source>
        <dbReference type="Pfam" id="PF17900"/>
    </source>
</evidence>
<dbReference type="InterPro" id="IPR001930">
    <property type="entry name" value="Peptidase_M1"/>
</dbReference>
<keyword evidence="8 15" id="KW-0479">Metal-binding</keyword>
<comment type="catalytic activity">
    <reaction evidence="1">
        <text>Release of an N-terminal amino acid, Xaa-|-Yaa- from a peptide, amide or arylamide. Xaa is preferably Ala, but may be most amino acids including Pro (slow action). When a terminal hydrophobic residue is followed by a prolyl residue, the two may be released as an intact Xaa-Pro dipeptide.</text>
        <dbReference type="EC" id="3.4.11.2"/>
    </reaction>
</comment>
<dbReference type="GO" id="GO:0008237">
    <property type="term" value="F:metallopeptidase activity"/>
    <property type="evidence" value="ECO:0007669"/>
    <property type="project" value="UniProtKB-KW"/>
</dbReference>
<accession>A0A4R5YBV4</accession>
<dbReference type="PANTHER" id="PTHR45726:SF3">
    <property type="entry name" value="LEUKOTRIENE A-4 HYDROLASE"/>
    <property type="match status" value="1"/>
</dbReference>
<dbReference type="Pfam" id="PF01433">
    <property type="entry name" value="Peptidase_M1"/>
    <property type="match status" value="1"/>
</dbReference>
<evidence type="ECO:0000256" key="16">
    <source>
        <dbReference type="SAM" id="MobiDB-lite"/>
    </source>
</evidence>
<comment type="similarity">
    <text evidence="3">Belongs to the peptidase M1 family.</text>
</comment>
<dbReference type="GO" id="GO:0016285">
    <property type="term" value="F:alanyl aminopeptidase activity"/>
    <property type="evidence" value="ECO:0007669"/>
    <property type="project" value="UniProtKB-EC"/>
</dbReference>
<evidence type="ECO:0000313" key="20">
    <source>
        <dbReference type="Proteomes" id="UP000295163"/>
    </source>
</evidence>
<evidence type="ECO:0000256" key="15">
    <source>
        <dbReference type="PIRSR" id="PIRSR634015-3"/>
    </source>
</evidence>
<keyword evidence="7" id="KW-0645">Protease</keyword>
<evidence type="ECO:0000256" key="3">
    <source>
        <dbReference type="ARBA" id="ARBA00010136"/>
    </source>
</evidence>
<name>A0A4R5YBV4_KOCRO</name>
<evidence type="ECO:0000256" key="12">
    <source>
        <dbReference type="ARBA" id="ARBA00029811"/>
    </source>
</evidence>
<feature type="binding site" evidence="15">
    <location>
        <position position="349"/>
    </location>
    <ligand>
        <name>Zn(2+)</name>
        <dbReference type="ChEBI" id="CHEBI:29105"/>
        <note>catalytic</note>
    </ligand>
</feature>
<proteinExistence type="inferred from homology"/>
<evidence type="ECO:0000256" key="4">
    <source>
        <dbReference type="ARBA" id="ARBA00012564"/>
    </source>
</evidence>
<evidence type="ECO:0000256" key="9">
    <source>
        <dbReference type="ARBA" id="ARBA00022801"/>
    </source>
</evidence>
<dbReference type="GO" id="GO:0008270">
    <property type="term" value="F:zinc ion binding"/>
    <property type="evidence" value="ECO:0007669"/>
    <property type="project" value="InterPro"/>
</dbReference>
<reference evidence="19 20" key="1">
    <citation type="submission" date="2019-03" db="EMBL/GenBank/DDBJ databases">
        <title>Genome Sequencing and Assembly of Various Microbes Isolated from Partially Reclaimed Soil and Acid Mine Drainage (AMD) Site.</title>
        <authorList>
            <person name="Steinbock B."/>
            <person name="Bechtold R."/>
            <person name="Sevigny J.L."/>
            <person name="Thomas D."/>
            <person name="Cuthill L.R."/>
            <person name="Aveiro Johannsen E.J."/>
            <person name="Thomas K."/>
            <person name="Ghosh A."/>
        </authorList>
    </citation>
    <scope>NUCLEOTIDE SEQUENCE [LARGE SCALE GENOMIC DNA]</scope>
    <source>
        <strain evidence="19 20">S-A3</strain>
    </source>
</reference>
<feature type="domain" description="Aminopeptidase N-like N-terminal" evidence="18">
    <location>
        <begin position="51"/>
        <end position="230"/>
    </location>
</feature>
<dbReference type="InterPro" id="IPR042097">
    <property type="entry name" value="Aminopeptidase_N-like_N_sf"/>
</dbReference>
<feature type="region of interest" description="Disordered" evidence="16">
    <location>
        <begin position="1"/>
        <end position="21"/>
    </location>
</feature>
<evidence type="ECO:0000313" key="19">
    <source>
        <dbReference type="EMBL" id="TDL42292.1"/>
    </source>
</evidence>
<dbReference type="InterPro" id="IPR014782">
    <property type="entry name" value="Peptidase_M1_dom"/>
</dbReference>
<protein>
    <recommendedName>
        <fullName evidence="5">Aminopeptidase N</fullName>
        <ecNumber evidence="4">3.4.11.2</ecNumber>
    </recommendedName>
    <alternativeName>
        <fullName evidence="12">Alanine aminopeptidase</fullName>
    </alternativeName>
    <alternativeName>
        <fullName evidence="13">Lysyl aminopeptidase</fullName>
    </alternativeName>
</protein>
<dbReference type="GO" id="GO:0006508">
    <property type="term" value="P:proteolysis"/>
    <property type="evidence" value="ECO:0007669"/>
    <property type="project" value="UniProtKB-KW"/>
</dbReference>
<evidence type="ECO:0000259" key="17">
    <source>
        <dbReference type="Pfam" id="PF01433"/>
    </source>
</evidence>
<evidence type="ECO:0000256" key="7">
    <source>
        <dbReference type="ARBA" id="ARBA00022670"/>
    </source>
</evidence>
<comment type="subcellular location">
    <subcellularLocation>
        <location evidence="2">Cytoplasm</location>
    </subcellularLocation>
</comment>
<dbReference type="SUPFAM" id="SSF63737">
    <property type="entry name" value="Leukotriene A4 hydrolase N-terminal domain"/>
    <property type="match status" value="1"/>
</dbReference>